<dbReference type="EMBL" id="JXJN01020644">
    <property type="status" value="NOT_ANNOTATED_CDS"/>
    <property type="molecule type" value="Genomic_DNA"/>
</dbReference>
<reference evidence="2" key="2">
    <citation type="submission" date="2020-05" db="UniProtKB">
        <authorList>
            <consortium name="EnsemblMetazoa"/>
        </authorList>
    </citation>
    <scope>IDENTIFICATION</scope>
    <source>
        <strain evidence="2">IAEA</strain>
    </source>
</reference>
<dbReference type="AlphaFoldDB" id="A0A1B0BUE3"/>
<reference evidence="3" key="1">
    <citation type="submission" date="2015-01" db="EMBL/GenBank/DDBJ databases">
        <authorList>
            <person name="Aksoy S."/>
            <person name="Warren W."/>
            <person name="Wilson R.K."/>
        </authorList>
    </citation>
    <scope>NUCLEOTIDE SEQUENCE [LARGE SCALE GENOMIC DNA]</scope>
    <source>
        <strain evidence="3">IAEA</strain>
    </source>
</reference>
<accession>A0A1B0BUE3</accession>
<keyword evidence="3" id="KW-1185">Reference proteome</keyword>
<proteinExistence type="predicted"/>
<dbReference type="VEuPathDB" id="VectorBase:GPPI040844"/>
<organism evidence="2 3">
    <name type="scientific">Glossina palpalis gambiensis</name>
    <dbReference type="NCBI Taxonomy" id="67801"/>
    <lineage>
        <taxon>Eukaryota</taxon>
        <taxon>Metazoa</taxon>
        <taxon>Ecdysozoa</taxon>
        <taxon>Arthropoda</taxon>
        <taxon>Hexapoda</taxon>
        <taxon>Insecta</taxon>
        <taxon>Pterygota</taxon>
        <taxon>Neoptera</taxon>
        <taxon>Endopterygota</taxon>
        <taxon>Diptera</taxon>
        <taxon>Brachycera</taxon>
        <taxon>Muscomorpha</taxon>
        <taxon>Hippoboscoidea</taxon>
        <taxon>Glossinidae</taxon>
        <taxon>Glossina</taxon>
    </lineage>
</organism>
<evidence type="ECO:0000256" key="1">
    <source>
        <dbReference type="SAM" id="Phobius"/>
    </source>
</evidence>
<name>A0A1B0BUE3_9MUSC</name>
<evidence type="ECO:0000313" key="3">
    <source>
        <dbReference type="Proteomes" id="UP000092460"/>
    </source>
</evidence>
<keyword evidence="1" id="KW-0472">Membrane</keyword>
<protein>
    <submittedName>
        <fullName evidence="2">Uncharacterized protein</fullName>
    </submittedName>
</protein>
<dbReference type="Proteomes" id="UP000092460">
    <property type="component" value="Unassembled WGS sequence"/>
</dbReference>
<keyword evidence="1" id="KW-0812">Transmembrane</keyword>
<dbReference type="EnsemblMetazoa" id="GPPI040844-RA">
    <property type="protein sequence ID" value="GPPI040844-PA"/>
    <property type="gene ID" value="GPPI040844"/>
</dbReference>
<feature type="transmembrane region" description="Helical" evidence="1">
    <location>
        <begin position="48"/>
        <end position="71"/>
    </location>
</feature>
<evidence type="ECO:0000313" key="2">
    <source>
        <dbReference type="EnsemblMetazoa" id="GPPI040844-PA"/>
    </source>
</evidence>
<sequence length="95" mass="11139">MQCTPEQKYLNTAFREAKMLVPNRFHVFFVDYLSTRRHVAAVSKHLLAYFYLTVLCGSLRSILILKLNFALAGCEHKRITKISLKQFFRQKLSTK</sequence>
<keyword evidence="1" id="KW-1133">Transmembrane helix</keyword>